<dbReference type="RefSeq" id="WP_340269262.1">
    <property type="nucleotide sequence ID" value="NZ_JBBEOG010000004.1"/>
</dbReference>
<keyword evidence="3" id="KW-1185">Reference proteome</keyword>
<organism evidence="2 3">
    <name type="scientific">Aquipuribacter nitratireducens</name>
    <dbReference type="NCBI Taxonomy" id="650104"/>
    <lineage>
        <taxon>Bacteria</taxon>
        <taxon>Bacillati</taxon>
        <taxon>Actinomycetota</taxon>
        <taxon>Actinomycetes</taxon>
        <taxon>Micrococcales</taxon>
        <taxon>Intrasporangiaceae</taxon>
        <taxon>Aquipuribacter</taxon>
    </lineage>
</organism>
<evidence type="ECO:0000313" key="2">
    <source>
        <dbReference type="EMBL" id="MFC5381372.1"/>
    </source>
</evidence>
<sequence length="163" mass="17253">MTRSERSAATTGADAVGMQLVRLRKAMDAVRTQVLAASGHGLEGSGLAVLYHLVTGGEQRVTVLADLLGLDPSTTSRHVAGLERSGLVERVPDPDDRRAGLVRASPAGRRAFEETRALRTSLIAQALEGWSEAEVTAFADALARFTDAAGHVDLPTPVLQESR</sequence>
<proteinExistence type="predicted"/>
<protein>
    <submittedName>
        <fullName evidence="2">MarR family winged helix-turn-helix transcriptional regulator</fullName>
    </submittedName>
</protein>
<dbReference type="PANTHER" id="PTHR33164:SF57">
    <property type="entry name" value="MARR-FAMILY TRANSCRIPTIONAL REGULATOR"/>
    <property type="match status" value="1"/>
</dbReference>
<dbReference type="InterPro" id="IPR039422">
    <property type="entry name" value="MarR/SlyA-like"/>
</dbReference>
<dbReference type="Proteomes" id="UP001596122">
    <property type="component" value="Unassembled WGS sequence"/>
</dbReference>
<dbReference type="EMBL" id="JBHSLD010000009">
    <property type="protein sequence ID" value="MFC5381372.1"/>
    <property type="molecule type" value="Genomic_DNA"/>
</dbReference>
<dbReference type="Gene3D" id="1.10.10.10">
    <property type="entry name" value="Winged helix-like DNA-binding domain superfamily/Winged helix DNA-binding domain"/>
    <property type="match status" value="1"/>
</dbReference>
<evidence type="ECO:0000313" key="3">
    <source>
        <dbReference type="Proteomes" id="UP001596122"/>
    </source>
</evidence>
<dbReference type="InterPro" id="IPR036388">
    <property type="entry name" value="WH-like_DNA-bd_sf"/>
</dbReference>
<name>A0ABW0GN29_9MICO</name>
<dbReference type="SMART" id="SM00347">
    <property type="entry name" value="HTH_MARR"/>
    <property type="match status" value="1"/>
</dbReference>
<feature type="domain" description="HTH marR-type" evidence="1">
    <location>
        <begin position="13"/>
        <end position="147"/>
    </location>
</feature>
<dbReference type="SUPFAM" id="SSF46785">
    <property type="entry name" value="Winged helix' DNA-binding domain"/>
    <property type="match status" value="1"/>
</dbReference>
<comment type="caution">
    <text evidence="2">The sequence shown here is derived from an EMBL/GenBank/DDBJ whole genome shotgun (WGS) entry which is preliminary data.</text>
</comment>
<accession>A0ABW0GN29</accession>
<reference evidence="3" key="1">
    <citation type="journal article" date="2019" name="Int. J. Syst. Evol. Microbiol.">
        <title>The Global Catalogue of Microorganisms (GCM) 10K type strain sequencing project: providing services to taxonomists for standard genome sequencing and annotation.</title>
        <authorList>
            <consortium name="The Broad Institute Genomics Platform"/>
            <consortium name="The Broad Institute Genome Sequencing Center for Infectious Disease"/>
            <person name="Wu L."/>
            <person name="Ma J."/>
        </authorList>
    </citation>
    <scope>NUCLEOTIDE SEQUENCE [LARGE SCALE GENOMIC DNA]</scope>
    <source>
        <strain evidence="3">CCUG 43114</strain>
    </source>
</reference>
<gene>
    <name evidence="2" type="ORF">ACFPJ6_11260</name>
</gene>
<dbReference type="PANTHER" id="PTHR33164">
    <property type="entry name" value="TRANSCRIPTIONAL REGULATOR, MARR FAMILY"/>
    <property type="match status" value="1"/>
</dbReference>
<dbReference type="InterPro" id="IPR036390">
    <property type="entry name" value="WH_DNA-bd_sf"/>
</dbReference>
<dbReference type="PROSITE" id="PS50995">
    <property type="entry name" value="HTH_MARR_2"/>
    <property type="match status" value="1"/>
</dbReference>
<dbReference type="Pfam" id="PF12802">
    <property type="entry name" value="MarR_2"/>
    <property type="match status" value="1"/>
</dbReference>
<evidence type="ECO:0000259" key="1">
    <source>
        <dbReference type="PROSITE" id="PS50995"/>
    </source>
</evidence>
<dbReference type="InterPro" id="IPR000835">
    <property type="entry name" value="HTH_MarR-typ"/>
</dbReference>